<evidence type="ECO:0000256" key="7">
    <source>
        <dbReference type="ARBA" id="ARBA00022927"/>
    </source>
</evidence>
<comment type="subcellular location">
    <subcellularLocation>
        <location evidence="1">Nucleus</location>
        <location evidence="1">Nuclear pore complex</location>
    </subcellularLocation>
</comment>
<feature type="region of interest" description="Disordered" evidence="11">
    <location>
        <begin position="300"/>
        <end position="634"/>
    </location>
</feature>
<dbReference type="GO" id="GO:0017056">
    <property type="term" value="F:structural constituent of nuclear pore"/>
    <property type="evidence" value="ECO:0007669"/>
    <property type="project" value="InterPro"/>
</dbReference>
<dbReference type="Gene3D" id="3.30.1610.10">
    <property type="entry name" value="Peptidase S59, nucleoporin"/>
    <property type="match status" value="1"/>
</dbReference>
<feature type="compositionally biased region" description="Low complexity" evidence="11">
    <location>
        <begin position="573"/>
        <end position="591"/>
    </location>
</feature>
<dbReference type="GO" id="GO:0051028">
    <property type="term" value="P:mRNA transport"/>
    <property type="evidence" value="ECO:0007669"/>
    <property type="project" value="UniProtKB-KW"/>
</dbReference>
<protein>
    <submittedName>
        <fullName evidence="13">Nucleoporin sonb like protein</fullName>
    </submittedName>
</protein>
<keyword evidence="3" id="KW-0813">Transport</keyword>
<feature type="compositionally biased region" description="Gly residues" evidence="11">
    <location>
        <begin position="401"/>
        <end position="416"/>
    </location>
</feature>
<dbReference type="Gene3D" id="1.25.40.690">
    <property type="match status" value="1"/>
</dbReference>
<dbReference type="GO" id="GO:0006606">
    <property type="term" value="P:protein import into nucleus"/>
    <property type="evidence" value="ECO:0007669"/>
    <property type="project" value="TreeGrafter"/>
</dbReference>
<keyword evidence="6" id="KW-0509">mRNA transport</keyword>
<keyword evidence="4" id="KW-0677">Repeat</keyword>
<feature type="compositionally biased region" description="Low complexity" evidence="11">
    <location>
        <begin position="355"/>
        <end position="365"/>
    </location>
</feature>
<feature type="non-terminal residue" evidence="13">
    <location>
        <position position="1"/>
    </location>
</feature>
<evidence type="ECO:0000256" key="2">
    <source>
        <dbReference type="ARBA" id="ARBA00008926"/>
    </source>
</evidence>
<dbReference type="InterPro" id="IPR036903">
    <property type="entry name" value="Nup98_auto-Pept-S59_dom_sf"/>
</dbReference>
<gene>
    <name evidence="13" type="ORF">Tdes44962_MAKER05950</name>
</gene>
<evidence type="ECO:0000313" key="13">
    <source>
        <dbReference type="EMBL" id="KAH9810923.1"/>
    </source>
</evidence>
<evidence type="ECO:0000313" key="14">
    <source>
        <dbReference type="Proteomes" id="UP001138500"/>
    </source>
</evidence>
<dbReference type="PANTHER" id="PTHR23198">
    <property type="entry name" value="NUCLEOPORIN"/>
    <property type="match status" value="1"/>
</dbReference>
<proteinExistence type="inferred from homology"/>
<feature type="compositionally biased region" description="Low complexity" evidence="11">
    <location>
        <begin position="848"/>
        <end position="862"/>
    </location>
</feature>
<dbReference type="PANTHER" id="PTHR23198:SF6">
    <property type="entry name" value="NUCLEAR PORE COMPLEX PROTEIN NUP98-NUP96"/>
    <property type="match status" value="1"/>
</dbReference>
<dbReference type="Pfam" id="PF04096">
    <property type="entry name" value="Nucleoporin2"/>
    <property type="match status" value="1"/>
</dbReference>
<dbReference type="GO" id="GO:0006405">
    <property type="term" value="P:RNA export from nucleus"/>
    <property type="evidence" value="ECO:0007669"/>
    <property type="project" value="TreeGrafter"/>
</dbReference>
<feature type="domain" description="Peptidase S59" evidence="12">
    <location>
        <begin position="870"/>
        <end position="1012"/>
    </location>
</feature>
<dbReference type="GO" id="GO:0044614">
    <property type="term" value="C:nuclear pore cytoplasmic filaments"/>
    <property type="evidence" value="ECO:0007669"/>
    <property type="project" value="TreeGrafter"/>
</dbReference>
<dbReference type="GO" id="GO:0003723">
    <property type="term" value="F:RNA binding"/>
    <property type="evidence" value="ECO:0007669"/>
    <property type="project" value="TreeGrafter"/>
</dbReference>
<keyword evidence="8" id="KW-0811">Translocation</keyword>
<dbReference type="Pfam" id="PF12110">
    <property type="entry name" value="Nup96"/>
    <property type="match status" value="1"/>
</dbReference>
<keyword evidence="14" id="KW-1185">Reference proteome</keyword>
<keyword evidence="10" id="KW-0539">Nucleus</keyword>
<feature type="compositionally biased region" description="Polar residues" evidence="11">
    <location>
        <begin position="592"/>
        <end position="601"/>
    </location>
</feature>
<dbReference type="GO" id="GO:0000973">
    <property type="term" value="P:post-transcriptional tethering of RNA polymerase II gene DNA at nuclear periphery"/>
    <property type="evidence" value="ECO:0007669"/>
    <property type="project" value="TreeGrafter"/>
</dbReference>
<evidence type="ECO:0000256" key="10">
    <source>
        <dbReference type="ARBA" id="ARBA00023242"/>
    </source>
</evidence>
<keyword evidence="7" id="KW-0653">Protein transport</keyword>
<feature type="region of interest" description="Disordered" evidence="11">
    <location>
        <begin position="1148"/>
        <end position="1182"/>
    </location>
</feature>
<evidence type="ECO:0000256" key="1">
    <source>
        <dbReference type="ARBA" id="ARBA00004567"/>
    </source>
</evidence>
<reference evidence="13 14" key="1">
    <citation type="journal article" date="2018" name="IMA Fungus">
        <title>IMA Genome-F 10: Nine draft genome sequences of Claviceps purpurea s.lat., including C. arundinis, C. humidiphila, and C. cf. spartinae, pseudomolecules for the pitch canker pathogen Fusarium circinatum, draft genome of Davidsoniella eucalypti, Grosmannia galeiformis, Quambalaria eucalypti, and Teratosphaeria destructans.</title>
        <authorList>
            <person name="Wingfield B.D."/>
            <person name="Liu M."/>
            <person name="Nguyen H.D."/>
            <person name="Lane F.A."/>
            <person name="Morgan S.W."/>
            <person name="De Vos L."/>
            <person name="Wilken P.M."/>
            <person name="Duong T.A."/>
            <person name="Aylward J."/>
            <person name="Coetzee M.P."/>
            <person name="Dadej K."/>
            <person name="De Beer Z.W."/>
            <person name="Findlay W."/>
            <person name="Havenga M."/>
            <person name="Kolarik M."/>
            <person name="Menzies J.G."/>
            <person name="Naidoo K."/>
            <person name="Pochopski O."/>
            <person name="Shoukouhi P."/>
            <person name="Santana Q.C."/>
            <person name="Seifert K.A."/>
            <person name="Soal N."/>
            <person name="Steenkamp E.T."/>
            <person name="Tatham C.T."/>
            <person name="van der Nest M.A."/>
            <person name="Wingfield M.J."/>
        </authorList>
    </citation>
    <scope>NUCLEOTIDE SEQUENCE [LARGE SCALE GENOMIC DNA]</scope>
    <source>
        <strain evidence="13">CMW44962</strain>
    </source>
</reference>
<dbReference type="Proteomes" id="UP001138500">
    <property type="component" value="Unassembled WGS sequence"/>
</dbReference>
<evidence type="ECO:0000256" key="9">
    <source>
        <dbReference type="ARBA" id="ARBA00023132"/>
    </source>
</evidence>
<dbReference type="InterPro" id="IPR021967">
    <property type="entry name" value="Nup98_C"/>
</dbReference>
<feature type="compositionally biased region" description="Low complexity" evidence="11">
    <location>
        <begin position="381"/>
        <end position="395"/>
    </location>
</feature>
<organism evidence="13 14">
    <name type="scientific">Teratosphaeria destructans</name>
    <dbReference type="NCBI Taxonomy" id="418781"/>
    <lineage>
        <taxon>Eukaryota</taxon>
        <taxon>Fungi</taxon>
        <taxon>Dikarya</taxon>
        <taxon>Ascomycota</taxon>
        <taxon>Pezizomycotina</taxon>
        <taxon>Dothideomycetes</taxon>
        <taxon>Dothideomycetidae</taxon>
        <taxon>Mycosphaerellales</taxon>
        <taxon>Teratosphaeriaceae</taxon>
        <taxon>Teratosphaeria</taxon>
    </lineage>
</organism>
<evidence type="ECO:0000259" key="12">
    <source>
        <dbReference type="PROSITE" id="PS51434"/>
    </source>
</evidence>
<dbReference type="Gene3D" id="1.10.10.2360">
    <property type="match status" value="1"/>
</dbReference>
<feature type="region of interest" description="Disordered" evidence="11">
    <location>
        <begin position="1016"/>
        <end position="1054"/>
    </location>
</feature>
<dbReference type="Pfam" id="PF13634">
    <property type="entry name" value="Nucleoporin_FG"/>
    <property type="match status" value="4"/>
</dbReference>
<feature type="compositionally biased region" description="Low complexity" evidence="11">
    <location>
        <begin position="501"/>
        <end position="517"/>
    </location>
</feature>
<dbReference type="FunFam" id="1.10.10.2360:FF:000001">
    <property type="entry name" value="Nuclear pore complex protein Nup98-Nup96"/>
    <property type="match status" value="1"/>
</dbReference>
<dbReference type="GO" id="GO:0034398">
    <property type="term" value="P:telomere tethering at nuclear periphery"/>
    <property type="evidence" value="ECO:0007669"/>
    <property type="project" value="TreeGrafter"/>
</dbReference>
<feature type="compositionally biased region" description="Polar residues" evidence="11">
    <location>
        <begin position="302"/>
        <end position="312"/>
    </location>
</feature>
<keyword evidence="5" id="KW-0068">Autocatalytic cleavage</keyword>
<evidence type="ECO:0000256" key="5">
    <source>
        <dbReference type="ARBA" id="ARBA00022813"/>
    </source>
</evidence>
<feature type="region of interest" description="Disordered" evidence="11">
    <location>
        <begin position="1079"/>
        <end position="1112"/>
    </location>
</feature>
<evidence type="ECO:0000256" key="8">
    <source>
        <dbReference type="ARBA" id="ARBA00023010"/>
    </source>
</evidence>
<comment type="caution">
    <text evidence="13">The sequence shown here is derived from an EMBL/GenBank/DDBJ whole genome shotgun (WGS) entry which is preliminary data.</text>
</comment>
<feature type="compositionally biased region" description="Gly residues" evidence="11">
    <location>
        <begin position="531"/>
        <end position="540"/>
    </location>
</feature>
<feature type="compositionally biased region" description="Acidic residues" evidence="11">
    <location>
        <begin position="1017"/>
        <end position="1027"/>
    </location>
</feature>
<dbReference type="InterPro" id="IPR025574">
    <property type="entry name" value="Nucleoporin_FG_rpt"/>
</dbReference>
<dbReference type="PROSITE" id="PS51434">
    <property type="entry name" value="NUP_C"/>
    <property type="match status" value="1"/>
</dbReference>
<dbReference type="InterPro" id="IPR037665">
    <property type="entry name" value="Nucleoporin_S59-like"/>
</dbReference>
<feature type="compositionally biased region" description="Gly residues" evidence="11">
    <location>
        <begin position="549"/>
        <end position="570"/>
    </location>
</feature>
<evidence type="ECO:0000256" key="11">
    <source>
        <dbReference type="SAM" id="MobiDB-lite"/>
    </source>
</evidence>
<evidence type="ECO:0000256" key="6">
    <source>
        <dbReference type="ARBA" id="ARBA00022816"/>
    </source>
</evidence>
<feature type="compositionally biased region" description="Low complexity" evidence="11">
    <location>
        <begin position="736"/>
        <end position="747"/>
    </location>
</feature>
<feature type="compositionally biased region" description="Acidic residues" evidence="11">
    <location>
        <begin position="1090"/>
        <end position="1109"/>
    </location>
</feature>
<feature type="compositionally biased region" description="Low complexity" evidence="11">
    <location>
        <begin position="482"/>
        <end position="493"/>
    </location>
</feature>
<evidence type="ECO:0000256" key="4">
    <source>
        <dbReference type="ARBA" id="ARBA00022737"/>
    </source>
</evidence>
<accession>A0A9W7SIM9</accession>
<feature type="region of interest" description="Disordered" evidence="11">
    <location>
        <begin position="710"/>
        <end position="863"/>
    </location>
</feature>
<name>A0A9W7SIM9_9PEZI</name>
<sequence>RLAFWWKHRNIGSTTFGGGFGSNNANSSSPFGAAKPAFGAPASTSSGGGLFGGGTSTSGGFGSNAGGGFGSSNTTSAFGGNTGGGLFSAKPATSGFGSTNTGGSLFGGGSTSGGFGNAGSSNPFSLSTNNNSNAGGGFAGFGGTSAAGNNNNGTAAVPFNPTNEKDTANGATQAYQSISFQDPCKNKSFEELRVEDYAQGRRYGNTNGQAGSFGTTTGFGGFNSSASNTNTGGSTFGGFGGSGSNTGGGLFGNQAANTNSAGGLFGAQNKPAGGSLFGNTASSAPSTGFGTSTANSGGGLFGNNTSNTSNPFGASSNTGGGLFGGNNNQTTNTGGGLFGNNATNQNKPAFGGFGTSTQQNQQQSNPFGASSTNTGGGLFGGQNQQNQQQSNPFGGASNTNTGGGLFGNKPAGGGLFGSTSNTNSGGGLFGNSTTNNTSGGGLFGNSTNNNNPGGGLFGNNQQQNNTGGGLFGNNANQNKPAGTGLFGNSTSGTNTGGGLFGNNNTSNTGGSSLFGNTQNKPAGTSLFGGSTNAGGGGLFGNTGNQQQNTGGGLFGGGGSTAGTSLFGGGQSHQQGNSLFGGNQSQQQQQQNHLTASLTGSPYGNEELFASLAAPSPPVGPLATPLQGAKPAPRKAPSLMASMRINTPVYTPRGGAGSLGKSTGYGFTYSTYGTPGSAYSGSLTPGASSMLKSTSSFSSALTSRLNKSFSMGNLRSDSGTPGLGADRPSLLRESALSPPGSGRYSSGSVRKLTIDRSLRTDLFGPPSKAGAEETPQKSVTFQKTAREDPSSSSNALVRTEINEDSQGEESPGLHRAPPRPQPNGRPEMAQTNGTGSALGTVPEDSAPRSSSAPATQQKPAAQPNYIVKGANGEYYMEPPVRDLKNMSRKQLQNLGKLTVGRYGYGWIEFQGPIDLSTVPLNHICGDIVQLTTRQATVYKDDTEKPMMGRGLNVPSIIHLENSWPRSHGGKRAVNATEGRLLEKHIQRLQKVGGTRFEKYDPKTGIWTFRVDHFTTYGLDDDDDDEDMEEHVGESSGLSEPPETPDQGGDDTVQSFATGADNEMDEQPDDTFEFQLKRQSHRVSIPGADPDVSFDYDDPSADEGMESDEPVDQTQDMENPFTSSDGGAVQALSPGAVERYHSSIMEDDEVDEVEQEMPGAFAPEPQPPKSILKTRPTMTSPEKLATDSWEDQLLRTVNPKKRDRQQLKDMQQGFLRAKEQDGALDSPLKQSLFGRSMMGRSTGPGLGDSYLATKSAKKGTSGREDLGKSQAFKTSMDIMNSLWATENKAPGFGARTGFEYPYPKKTRLSTSAEIDEADVAFHNRVKPSFNPSTGILAYDAVPATPPISEGLAPAMQALVGAHKDVRFARFVPAEDLDAATLEAQKSVTTISEAQGGAMPLASIEGSNVMFAGAVSQLDRSLPAELSARSTSAKQELAIWQLCSILFDPIEVSAGQILEQVPEEKRDLFAERMMLASFKAFWAFVVESIADEGVKRAATSEEKAIALLTKGDVGGACEVLVGNRENRLAVLISQLEHTSKEMKEVMLKQIKSWQARKDWSEMSDAVRALYSILAGEVCKVPGSLPRAAAEDQADSFCIADRFGLSWQQSLALRVLYGGHDSLIDAVKAYTTDLHADNSAEPRPTSMWPVADAKDAGDDTLFSLCELYASGSRTEGDQLFEPQAVSGSAFNSRLPWQLAILLRAKGIVAVSRDNMALLTVNFADELESAGRVADAARILLHLDDDRARQRAIEGLLARQAGNLGDPPTETEEPNTFSHLSEDLNIPQEMLYAAKSVYAKATGNPLQQARYLLRSNNLDAAHEVLIHTVGPRAMIEQDFDALSTLIRSFPSTRHPVGWQFGGAVYLHLVQLLSMNYSRRHGPEGERLVQDLRRGVEGMEDEVGARGKGAGLERKVAVREIRELVESVARDVLQECEDAGVDGMSVDGDVVGGRGLEMFEAFRRAMGGVV</sequence>
<dbReference type="GO" id="GO:0008139">
    <property type="term" value="F:nuclear localization sequence binding"/>
    <property type="evidence" value="ECO:0007669"/>
    <property type="project" value="TreeGrafter"/>
</dbReference>
<comment type="similarity">
    <text evidence="2">Belongs to the nucleoporin GLFG family.</text>
</comment>
<dbReference type="SUPFAM" id="SSF82215">
    <property type="entry name" value="C-terminal autoproteolytic domain of nucleoporin nup98"/>
    <property type="match status" value="1"/>
</dbReference>
<dbReference type="EMBL" id="RIBY02002500">
    <property type="protein sequence ID" value="KAH9810923.1"/>
    <property type="molecule type" value="Genomic_DNA"/>
</dbReference>
<reference evidence="13 14" key="2">
    <citation type="journal article" date="2021" name="Curr. Genet.">
        <title>Genetic response to nitrogen starvation in the aggressive Eucalyptus foliar pathogen Teratosphaeria destructans.</title>
        <authorList>
            <person name="Havenga M."/>
            <person name="Wingfield B.D."/>
            <person name="Wingfield M.J."/>
            <person name="Dreyer L.L."/>
            <person name="Roets F."/>
            <person name="Aylward J."/>
        </authorList>
    </citation>
    <scope>NUCLEOTIDE SEQUENCE [LARGE SCALE GENOMIC DNA]</scope>
    <source>
        <strain evidence="13">CMW44962</strain>
    </source>
</reference>
<dbReference type="OrthoDB" id="3797628at2759"/>
<keyword evidence="9" id="KW-0906">Nuclear pore complex</keyword>
<dbReference type="FunFam" id="3.30.1610.10:FF:000003">
    <property type="entry name" value="Nucleoporin SONB, putative"/>
    <property type="match status" value="1"/>
</dbReference>
<dbReference type="InterPro" id="IPR007230">
    <property type="entry name" value="Nup98_auto-Pept-S59_dom"/>
</dbReference>
<evidence type="ECO:0000256" key="3">
    <source>
        <dbReference type="ARBA" id="ARBA00022448"/>
    </source>
</evidence>